<dbReference type="EMBL" id="JAMZFT010000002">
    <property type="protein sequence ID" value="MCP1336683.1"/>
    <property type="molecule type" value="Genomic_DNA"/>
</dbReference>
<reference evidence="3" key="1">
    <citation type="submission" date="2022-06" db="EMBL/GenBank/DDBJ databases">
        <title>Isolation and Genomics of Futiania mangrovii gen. nov., sp. nov., a Rare and Metabolically-versatile member in the Class Alphaproteobacteria.</title>
        <authorList>
            <person name="Liu L."/>
            <person name="Huang W.-C."/>
            <person name="Pan J."/>
            <person name="Li J."/>
            <person name="Huang Y."/>
            <person name="Du H."/>
            <person name="Liu Y."/>
            <person name="Li M."/>
        </authorList>
    </citation>
    <scope>NUCLEOTIDE SEQUENCE</scope>
    <source>
        <strain evidence="3">FT118</strain>
    </source>
</reference>
<evidence type="ECO:0000313" key="4">
    <source>
        <dbReference type="Proteomes" id="UP001055804"/>
    </source>
</evidence>
<comment type="caution">
    <text evidence="3">The sequence shown here is derived from an EMBL/GenBank/DDBJ whole genome shotgun (WGS) entry which is preliminary data.</text>
</comment>
<organism evidence="3 4">
    <name type="scientific">Futiania mangrovi</name>
    <dbReference type="NCBI Taxonomy" id="2959716"/>
    <lineage>
        <taxon>Bacteria</taxon>
        <taxon>Pseudomonadati</taxon>
        <taxon>Pseudomonadota</taxon>
        <taxon>Alphaproteobacteria</taxon>
        <taxon>Futianiales</taxon>
        <taxon>Futianiaceae</taxon>
        <taxon>Futiania</taxon>
    </lineage>
</organism>
<dbReference type="GO" id="GO:0016887">
    <property type="term" value="F:ATP hydrolysis activity"/>
    <property type="evidence" value="ECO:0007669"/>
    <property type="project" value="InterPro"/>
</dbReference>
<dbReference type="GO" id="GO:0005737">
    <property type="term" value="C:cytoplasm"/>
    <property type="evidence" value="ECO:0007669"/>
    <property type="project" value="TreeGrafter"/>
</dbReference>
<gene>
    <name evidence="3" type="primary">zapE</name>
    <name evidence="3" type="ORF">NJQ99_09715</name>
</gene>
<dbReference type="SUPFAM" id="SSF52540">
    <property type="entry name" value="P-loop containing nucleoside triphosphate hydrolases"/>
    <property type="match status" value="1"/>
</dbReference>
<dbReference type="RefSeq" id="WP_269332634.1">
    <property type="nucleotide sequence ID" value="NZ_JAMZFT010000002.1"/>
</dbReference>
<keyword evidence="3" id="KW-0132">Cell division</keyword>
<protein>
    <submittedName>
        <fullName evidence="3">Cell division protein ZapE</fullName>
    </submittedName>
</protein>
<dbReference type="PANTHER" id="PTHR12169">
    <property type="entry name" value="ATPASE N2B"/>
    <property type="match status" value="1"/>
</dbReference>
<dbReference type="Gene3D" id="3.40.50.300">
    <property type="entry name" value="P-loop containing nucleotide triphosphate hydrolases"/>
    <property type="match status" value="1"/>
</dbReference>
<proteinExistence type="predicted"/>
<dbReference type="AlphaFoldDB" id="A0A9J6PFV2"/>
<keyword evidence="4" id="KW-1185">Reference proteome</keyword>
<dbReference type="InterPro" id="IPR027417">
    <property type="entry name" value="P-loop_NTPase"/>
</dbReference>
<dbReference type="GO" id="GO:0005524">
    <property type="term" value="F:ATP binding"/>
    <property type="evidence" value="ECO:0007669"/>
    <property type="project" value="UniProtKB-KW"/>
</dbReference>
<evidence type="ECO:0000313" key="3">
    <source>
        <dbReference type="EMBL" id="MCP1336683.1"/>
    </source>
</evidence>
<keyword evidence="3" id="KW-0131">Cell cycle</keyword>
<sequence>MSAGTARPAVVARYRALVDEGAVHFDPAQEAAVEKLGILALRLKDYDPATPRLSPRGWFGLGRKAARAEPMLQGLYLYGGVGRGKSMVMDLFFETVDFEPKRRVHFHAFMQDVHARVKAERAGRDGDPVPRVAKALAAEALLLCFDEFQVTDIADAMILGRLFTALFEHGVVVVATSNRPPDDLYKNGLNRQHILPFIALLKEKMDVLELDGGTDYRLERLKAVEVYHSPLGPQADAAMDRAWATLTDGAAGLPRHLEVQGRTLTIPHVAGGIARMSFPDLCARPLGAADYLALARTVHTLLVDRIPVMGPEKRNEATRFVYLIDALYEARVKLVCSADAEPDDLYVQGDGAFEFARTASRLHEMRSADYLEEAHRD</sequence>
<dbReference type="GO" id="GO:0051301">
    <property type="term" value="P:cell division"/>
    <property type="evidence" value="ECO:0007669"/>
    <property type="project" value="UniProtKB-KW"/>
</dbReference>
<name>A0A9J6PFV2_9PROT</name>
<dbReference type="NCBIfam" id="NF040713">
    <property type="entry name" value="ZapE"/>
    <property type="match status" value="1"/>
</dbReference>
<keyword evidence="2" id="KW-0067">ATP-binding</keyword>
<dbReference type="Pfam" id="PF03969">
    <property type="entry name" value="AFG1_ATPase"/>
    <property type="match status" value="1"/>
</dbReference>
<keyword evidence="1" id="KW-0547">Nucleotide-binding</keyword>
<dbReference type="PANTHER" id="PTHR12169:SF6">
    <property type="entry name" value="AFG1-LIKE ATPASE"/>
    <property type="match status" value="1"/>
</dbReference>
<evidence type="ECO:0000256" key="1">
    <source>
        <dbReference type="ARBA" id="ARBA00022741"/>
    </source>
</evidence>
<accession>A0A9J6PFV2</accession>
<evidence type="ECO:0000256" key="2">
    <source>
        <dbReference type="ARBA" id="ARBA00022840"/>
    </source>
</evidence>
<dbReference type="InterPro" id="IPR005654">
    <property type="entry name" value="ATPase_AFG1-like"/>
</dbReference>
<dbReference type="Proteomes" id="UP001055804">
    <property type="component" value="Unassembled WGS sequence"/>
</dbReference>